<accession>A0A4R2FZL8</accession>
<gene>
    <name evidence="1" type="ORF">EV194_1452</name>
</gene>
<keyword evidence="2" id="KW-1185">Reference proteome</keyword>
<organism evidence="1 2">
    <name type="scientific">Natronoflexus pectinivorans</name>
    <dbReference type="NCBI Taxonomy" id="682526"/>
    <lineage>
        <taxon>Bacteria</taxon>
        <taxon>Pseudomonadati</taxon>
        <taxon>Bacteroidota</taxon>
        <taxon>Bacteroidia</taxon>
        <taxon>Marinilabiliales</taxon>
        <taxon>Marinilabiliaceae</taxon>
        <taxon>Natronoflexus</taxon>
    </lineage>
</organism>
<dbReference type="RefSeq" id="WP_132435716.1">
    <property type="nucleotide sequence ID" value="NZ_SLWK01000045.1"/>
</dbReference>
<proteinExistence type="predicted"/>
<dbReference type="OrthoDB" id="711875at2"/>
<protein>
    <submittedName>
        <fullName evidence="1">mRNA interferase HigB</fullName>
    </submittedName>
</protein>
<dbReference type="Proteomes" id="UP000295221">
    <property type="component" value="Unassembled WGS sequence"/>
</dbReference>
<dbReference type="GO" id="GO:0003723">
    <property type="term" value="F:RNA binding"/>
    <property type="evidence" value="ECO:0007669"/>
    <property type="project" value="InterPro"/>
</dbReference>
<evidence type="ECO:0000313" key="1">
    <source>
        <dbReference type="EMBL" id="TCO00610.1"/>
    </source>
</evidence>
<dbReference type="GO" id="GO:0110001">
    <property type="term" value="C:toxin-antitoxin complex"/>
    <property type="evidence" value="ECO:0007669"/>
    <property type="project" value="InterPro"/>
</dbReference>
<dbReference type="GO" id="GO:0004519">
    <property type="term" value="F:endonuclease activity"/>
    <property type="evidence" value="ECO:0007669"/>
    <property type="project" value="InterPro"/>
</dbReference>
<reference evidence="1 2" key="1">
    <citation type="submission" date="2019-03" db="EMBL/GenBank/DDBJ databases">
        <title>Genomic Encyclopedia of Type Strains, Phase IV (KMG-IV): sequencing the most valuable type-strain genomes for metagenomic binning, comparative biology and taxonomic classification.</title>
        <authorList>
            <person name="Goeker M."/>
        </authorList>
    </citation>
    <scope>NUCLEOTIDE SEQUENCE [LARGE SCALE GENOMIC DNA]</scope>
    <source>
        <strain evidence="1 2">DSM 24179</strain>
    </source>
</reference>
<dbReference type="Pfam" id="PF09907">
    <property type="entry name" value="HigB_toxin"/>
    <property type="match status" value="1"/>
</dbReference>
<name>A0A4R2FZL8_9BACT</name>
<sequence>MRITNKHILGKLIRKNRGNSKLLKSVNQLISDIEENEWKTPHDLTEKRPDADCVYGGEFYFFNINIHRTLILIEFEASGEATIVWAGSHDDYEQTFKNNRNVIKKWLRENNWI</sequence>
<dbReference type="AlphaFoldDB" id="A0A4R2FZL8"/>
<dbReference type="InterPro" id="IPR018669">
    <property type="entry name" value="Toxin_HigB"/>
</dbReference>
<evidence type="ECO:0000313" key="2">
    <source>
        <dbReference type="Proteomes" id="UP000295221"/>
    </source>
</evidence>
<comment type="caution">
    <text evidence="1">The sequence shown here is derived from an EMBL/GenBank/DDBJ whole genome shotgun (WGS) entry which is preliminary data.</text>
</comment>
<dbReference type="EMBL" id="SLWK01000045">
    <property type="protein sequence ID" value="TCO00610.1"/>
    <property type="molecule type" value="Genomic_DNA"/>
</dbReference>